<evidence type="ECO:0008006" key="3">
    <source>
        <dbReference type="Google" id="ProtNLM"/>
    </source>
</evidence>
<feature type="non-terminal residue" evidence="1">
    <location>
        <position position="1"/>
    </location>
</feature>
<reference evidence="1" key="1">
    <citation type="submission" date="2023-10" db="EMBL/GenBank/DDBJ databases">
        <authorList>
            <person name="Chen Y."/>
            <person name="Shah S."/>
            <person name="Dougan E. K."/>
            <person name="Thang M."/>
            <person name="Chan C."/>
        </authorList>
    </citation>
    <scope>NUCLEOTIDE SEQUENCE [LARGE SCALE GENOMIC DNA]</scope>
</reference>
<accession>A0ABN9WUJ3</accession>
<protein>
    <recommendedName>
        <fullName evidence="3">Peptidase M41 FtsH extracellular domain-containing protein</fullName>
    </recommendedName>
</protein>
<name>A0ABN9WUJ3_9DINO</name>
<comment type="caution">
    <text evidence="1">The sequence shown here is derived from an EMBL/GenBank/DDBJ whole genome shotgun (WGS) entry which is preliminary data.</text>
</comment>
<dbReference type="EMBL" id="CAUYUJ010019355">
    <property type="protein sequence ID" value="CAK0890449.1"/>
    <property type="molecule type" value="Genomic_DNA"/>
</dbReference>
<sequence length="120" mass="12249">AAECGGEGGSKQLEALATELLAQPGSADADFVRRVRSAAAEELRSGRRHGPSAEQAFRAAAAGTGGAAEGHMRWCASALASMLLALTVNLQPASALDQVTYSEFLDQVKSLGGCKPTACT</sequence>
<proteinExistence type="predicted"/>
<organism evidence="1 2">
    <name type="scientific">Prorocentrum cordatum</name>
    <dbReference type="NCBI Taxonomy" id="2364126"/>
    <lineage>
        <taxon>Eukaryota</taxon>
        <taxon>Sar</taxon>
        <taxon>Alveolata</taxon>
        <taxon>Dinophyceae</taxon>
        <taxon>Prorocentrales</taxon>
        <taxon>Prorocentraceae</taxon>
        <taxon>Prorocentrum</taxon>
    </lineage>
</organism>
<dbReference type="Proteomes" id="UP001189429">
    <property type="component" value="Unassembled WGS sequence"/>
</dbReference>
<keyword evidence="2" id="KW-1185">Reference proteome</keyword>
<evidence type="ECO:0000313" key="2">
    <source>
        <dbReference type="Proteomes" id="UP001189429"/>
    </source>
</evidence>
<evidence type="ECO:0000313" key="1">
    <source>
        <dbReference type="EMBL" id="CAK0890449.1"/>
    </source>
</evidence>
<gene>
    <name evidence="1" type="ORF">PCOR1329_LOCUS70694</name>
</gene>